<dbReference type="EMBL" id="CP016428">
    <property type="protein sequence ID" value="ANW00908.1"/>
    <property type="molecule type" value="Genomic_DNA"/>
</dbReference>
<keyword evidence="3" id="KW-1185">Reference proteome</keyword>
<dbReference type="PANTHER" id="PTHR33376:SF5">
    <property type="entry name" value="EXTRACYTOPLASMIC SOLUTE RECEPTOR PROTEIN"/>
    <property type="match status" value="1"/>
</dbReference>
<evidence type="ECO:0000313" key="3">
    <source>
        <dbReference type="Proteomes" id="UP000092839"/>
    </source>
</evidence>
<protein>
    <submittedName>
        <fullName evidence="2">ABC transporter substrate-binding protein</fullName>
    </submittedName>
</protein>
<dbReference type="PROSITE" id="PS51318">
    <property type="entry name" value="TAT"/>
    <property type="match status" value="1"/>
</dbReference>
<evidence type="ECO:0000313" key="2">
    <source>
        <dbReference type="EMBL" id="ANW00908.1"/>
    </source>
</evidence>
<dbReference type="KEGG" id="bic:LMTR13_12730"/>
<dbReference type="OrthoDB" id="9769667at2"/>
<dbReference type="GO" id="GO:0055085">
    <property type="term" value="P:transmembrane transport"/>
    <property type="evidence" value="ECO:0007669"/>
    <property type="project" value="InterPro"/>
</dbReference>
<sequence>MERTTLSPPIENVNRRKVLKGSLAVAAAPAFISVAHAQEKITWKVQSHWPKASGSFDDSLGVLAKELDERTEGRFKLELYGAGEIAKDREIYNIVRRGVVSMGTISPAYILGEAQAMGLYYGVPGTLRESWELMHLTKNLGIEKMVNDQLRPKGVIMMGDKSYPTELVLKKKITSAADLSSLKVRSTGTMLEYLAAAGASPQQIAGPELYQGLATGVVDGAHWGAAIGALSMKLWEVAPYHMKPALGFANDAYIINIAALDKLAADMRLQFISLVEERYFRRSVEYLHQEAISLNTGKEKMNVEVVRFPDDVLKRLADASNAILKKEIAKGDTAAKGGQALTKLMSDLGYT</sequence>
<dbReference type="InterPro" id="IPR038404">
    <property type="entry name" value="TRAP_DctP_sf"/>
</dbReference>
<dbReference type="NCBIfam" id="NF037995">
    <property type="entry name" value="TRAP_S1"/>
    <property type="match status" value="1"/>
</dbReference>
<dbReference type="AlphaFoldDB" id="A0A1B1UDS7"/>
<dbReference type="Proteomes" id="UP000092839">
    <property type="component" value="Chromosome"/>
</dbReference>
<dbReference type="Pfam" id="PF03480">
    <property type="entry name" value="DctP"/>
    <property type="match status" value="1"/>
</dbReference>
<gene>
    <name evidence="2" type="ORF">LMTR13_12730</name>
</gene>
<dbReference type="PANTHER" id="PTHR33376">
    <property type="match status" value="1"/>
</dbReference>
<evidence type="ECO:0000256" key="1">
    <source>
        <dbReference type="ARBA" id="ARBA00022729"/>
    </source>
</evidence>
<dbReference type="STRING" id="1274631.LMTR13_12730"/>
<dbReference type="Gene3D" id="3.40.190.170">
    <property type="entry name" value="Bacterial extracellular solute-binding protein, family 7"/>
    <property type="match status" value="1"/>
</dbReference>
<name>A0A1B1UDS7_9BRAD</name>
<keyword evidence="1" id="KW-0732">Signal</keyword>
<dbReference type="InterPro" id="IPR006311">
    <property type="entry name" value="TAT_signal"/>
</dbReference>
<proteinExistence type="predicted"/>
<accession>A0A1B1UDS7</accession>
<dbReference type="InterPro" id="IPR018389">
    <property type="entry name" value="DctP_fam"/>
</dbReference>
<organism evidence="2 3">
    <name type="scientific">Bradyrhizobium icense</name>
    <dbReference type="NCBI Taxonomy" id="1274631"/>
    <lineage>
        <taxon>Bacteria</taxon>
        <taxon>Pseudomonadati</taxon>
        <taxon>Pseudomonadota</taxon>
        <taxon>Alphaproteobacteria</taxon>
        <taxon>Hyphomicrobiales</taxon>
        <taxon>Nitrobacteraceae</taxon>
        <taxon>Bradyrhizobium</taxon>
    </lineage>
</organism>
<reference evidence="2 3" key="1">
    <citation type="submission" date="2016-07" db="EMBL/GenBank/DDBJ databases">
        <title>Complete genome sequence of Bradyrhizobium icense LMTR 13T, a potential inoculant strain isolated from lima bean (Phaseolus lunatus) in Peru.</title>
        <authorList>
            <person name="Ormeno-Orrillo E."/>
            <person name="Duran D."/>
            <person name="Rogel M.A."/>
            <person name="Rey L."/>
            <person name="Imperial J."/>
            <person name="Ruiz-Argueso T."/>
            <person name="Martinez-Romero E."/>
        </authorList>
    </citation>
    <scope>NUCLEOTIDE SEQUENCE [LARGE SCALE GENOMIC DNA]</scope>
    <source>
        <strain evidence="2 3">LMTR 13</strain>
    </source>
</reference>